<dbReference type="EC" id="1.-.-.-" evidence="9"/>
<feature type="binding site" evidence="6">
    <location>
        <position position="58"/>
    </location>
    <ligand>
        <name>FMN</name>
        <dbReference type="ChEBI" id="CHEBI:58210"/>
    </ligand>
</feature>
<dbReference type="PANTHER" id="PTHR30011:SF16">
    <property type="entry name" value="C2H2 FINGER DOMAIN TRANSCRIPTION FACTOR (EUROFUNG)-RELATED"/>
    <property type="match status" value="1"/>
</dbReference>
<feature type="binding site" evidence="6">
    <location>
        <position position="154"/>
    </location>
    <ligand>
        <name>FMN</name>
        <dbReference type="ChEBI" id="CHEBI:58210"/>
    </ligand>
</feature>
<dbReference type="InterPro" id="IPR016215">
    <property type="entry name" value="NTA_MOA"/>
</dbReference>
<proteinExistence type="inferred from homology"/>
<dbReference type="InterPro" id="IPR036661">
    <property type="entry name" value="Luciferase-like_sf"/>
</dbReference>
<feature type="region of interest" description="Disordered" evidence="7">
    <location>
        <begin position="443"/>
        <end position="462"/>
    </location>
</feature>
<dbReference type="Gene3D" id="3.20.20.30">
    <property type="entry name" value="Luciferase-like domain"/>
    <property type="match status" value="1"/>
</dbReference>
<dbReference type="Proteomes" id="UP001224674">
    <property type="component" value="Chromosome"/>
</dbReference>
<gene>
    <name evidence="9" type="ORF">QDX21_07765</name>
</gene>
<evidence type="ECO:0000256" key="5">
    <source>
        <dbReference type="ARBA" id="ARBA00033748"/>
    </source>
</evidence>
<feature type="binding site" evidence="6">
    <location>
        <position position="230"/>
    </location>
    <ligand>
        <name>FMN</name>
        <dbReference type="ChEBI" id="CHEBI:58210"/>
    </ligand>
</feature>
<dbReference type="PIRSF" id="PIRSF000337">
    <property type="entry name" value="NTA_MOA"/>
    <property type="match status" value="1"/>
</dbReference>
<sequence>MMKPLLFNAFEMMVPVHQSPGLWRHPESRIAAFDTLEYWTQLAETLERGRFSALFLADVLGVYDVYGASADTAYRGGLQYPLLDPVSAVSAMADHTRHLGFGVTASVSYEHPFLLARRLSSLDHLTAGRLAWNIVTSYQDSSAKNMGLAQQIPHDQRYDRADEYMEAMYRLFESSVEPGAVVNDAHAGVVVDPQKIHPAEHRGEFFTVPGPALTHPGPQRTPLLFQAGASPRGRAFALDHAEAVFLIGATPELVRHWVDELRDGLQARGRDRNAVKIFAMATVVTGATDAEATARWESYRDYVDTEGALALFGGWTGVDLAQADPDDTLEYVTTEANRSALEAMTTLAEATGGSAYTVKDLAEFVALGGRGPVLVGSAETISDQLERWATVADIDGFNISGAVRPADLERFATYVSPVLAQRGQLASPAPEDTPRTLREQFFNAGPHTAADHRATSYRHSVR</sequence>
<feature type="binding site" evidence="6">
    <location>
        <position position="158"/>
    </location>
    <ligand>
        <name>FMN</name>
        <dbReference type="ChEBI" id="CHEBI:58210"/>
    </ligand>
</feature>
<keyword evidence="2 6" id="KW-0288">FMN</keyword>
<organism evidence="9 10">
    <name type="scientific">Auritidibacter ignavus</name>
    <dbReference type="NCBI Taxonomy" id="678932"/>
    <lineage>
        <taxon>Bacteria</taxon>
        <taxon>Bacillati</taxon>
        <taxon>Actinomycetota</taxon>
        <taxon>Actinomycetes</taxon>
        <taxon>Micrococcales</taxon>
        <taxon>Micrococcaceae</taxon>
        <taxon>Auritidibacter</taxon>
    </lineage>
</organism>
<accession>A0AAJ6AGC2</accession>
<evidence type="ECO:0000256" key="4">
    <source>
        <dbReference type="ARBA" id="ARBA00023033"/>
    </source>
</evidence>
<dbReference type="NCBIfam" id="TIGR03860">
    <property type="entry name" value="FMN_nitrolo"/>
    <property type="match status" value="1"/>
</dbReference>
<keyword evidence="1 6" id="KW-0285">Flavoprotein</keyword>
<dbReference type="GO" id="GO:0004497">
    <property type="term" value="F:monooxygenase activity"/>
    <property type="evidence" value="ECO:0007669"/>
    <property type="project" value="UniProtKB-KW"/>
</dbReference>
<evidence type="ECO:0000256" key="6">
    <source>
        <dbReference type="PIRSR" id="PIRSR000337-1"/>
    </source>
</evidence>
<dbReference type="Pfam" id="PF00296">
    <property type="entry name" value="Bac_luciferase"/>
    <property type="match status" value="1"/>
</dbReference>
<keyword evidence="3 9" id="KW-0560">Oxidoreductase</keyword>
<evidence type="ECO:0000256" key="7">
    <source>
        <dbReference type="SAM" id="MobiDB-lite"/>
    </source>
</evidence>
<name>A0AAJ6AGC2_9MICC</name>
<evidence type="ECO:0000313" key="10">
    <source>
        <dbReference type="Proteomes" id="UP001224674"/>
    </source>
</evidence>
<comment type="similarity">
    <text evidence="5">Belongs to the NtaA/SnaA/DszA monooxygenase family.</text>
</comment>
<evidence type="ECO:0000259" key="8">
    <source>
        <dbReference type="Pfam" id="PF00296"/>
    </source>
</evidence>
<evidence type="ECO:0000256" key="2">
    <source>
        <dbReference type="ARBA" id="ARBA00022643"/>
    </source>
</evidence>
<dbReference type="EMBL" id="CP122566">
    <property type="protein sequence ID" value="WGH92227.1"/>
    <property type="molecule type" value="Genomic_DNA"/>
</dbReference>
<dbReference type="SUPFAM" id="SSF51679">
    <property type="entry name" value="Bacterial luciferase-like"/>
    <property type="match status" value="1"/>
</dbReference>
<dbReference type="InterPro" id="IPR011251">
    <property type="entry name" value="Luciferase-like_dom"/>
</dbReference>
<feature type="binding site" evidence="6">
    <location>
        <position position="104"/>
    </location>
    <ligand>
        <name>FMN</name>
        <dbReference type="ChEBI" id="CHEBI:58210"/>
    </ligand>
</feature>
<feature type="domain" description="Luciferase-like" evidence="8">
    <location>
        <begin position="26"/>
        <end position="389"/>
    </location>
</feature>
<dbReference type="PANTHER" id="PTHR30011">
    <property type="entry name" value="ALKANESULFONATE MONOOXYGENASE-RELATED"/>
    <property type="match status" value="1"/>
</dbReference>
<evidence type="ECO:0000256" key="1">
    <source>
        <dbReference type="ARBA" id="ARBA00022630"/>
    </source>
</evidence>
<protein>
    <submittedName>
        <fullName evidence="9">LLM class flavin-dependent oxidoreductase</fullName>
        <ecNumber evidence="9">1.-.-.-</ecNumber>
    </submittedName>
</protein>
<keyword evidence="4" id="KW-0503">Monooxygenase</keyword>
<dbReference type="GO" id="GO:0016705">
    <property type="term" value="F:oxidoreductase activity, acting on paired donors, with incorporation or reduction of molecular oxygen"/>
    <property type="evidence" value="ECO:0007669"/>
    <property type="project" value="InterPro"/>
</dbReference>
<evidence type="ECO:0000256" key="3">
    <source>
        <dbReference type="ARBA" id="ARBA00023002"/>
    </source>
</evidence>
<dbReference type="AlphaFoldDB" id="A0AAJ6AGC2"/>
<reference evidence="9 10" key="1">
    <citation type="submission" date="2023-03" db="EMBL/GenBank/DDBJ databases">
        <title>Complete genome sequences of several Auritidibacter ignavus strains isolated from ear infections.</title>
        <authorList>
            <person name="Baehr T."/>
            <person name="Baumhoegger A.M."/>
        </authorList>
    </citation>
    <scope>NUCLEOTIDE SEQUENCE [LARGE SCALE GENOMIC DNA]</scope>
    <source>
        <strain evidence="9 10">BABAE-6</strain>
    </source>
</reference>
<dbReference type="InterPro" id="IPR051260">
    <property type="entry name" value="Diverse_substr_monoxygenases"/>
</dbReference>
<evidence type="ECO:0000313" key="9">
    <source>
        <dbReference type="EMBL" id="WGH92227.1"/>
    </source>
</evidence>
<keyword evidence="10" id="KW-1185">Reference proteome</keyword>